<comment type="similarity">
    <text evidence="1">Belongs to the short-chain dehydrogenases/reductases (SDR) family.</text>
</comment>
<protein>
    <submittedName>
        <fullName evidence="3">7-alpha-hydroxysteroid dehydrogenase</fullName>
        <ecNumber evidence="3">1.1.1.159</ecNumber>
    </submittedName>
</protein>
<dbReference type="EMBL" id="CXST01000003">
    <property type="protein sequence ID" value="CTQ46247.1"/>
    <property type="molecule type" value="Genomic_DNA"/>
</dbReference>
<dbReference type="InterPro" id="IPR020904">
    <property type="entry name" value="Sc_DH/Rdtase_CS"/>
</dbReference>
<dbReference type="InterPro" id="IPR002347">
    <property type="entry name" value="SDR_fam"/>
</dbReference>
<dbReference type="PROSITE" id="PS00061">
    <property type="entry name" value="ADH_SHORT"/>
    <property type="match status" value="1"/>
</dbReference>
<evidence type="ECO:0000256" key="1">
    <source>
        <dbReference type="ARBA" id="ARBA00006484"/>
    </source>
</evidence>
<keyword evidence="2 3" id="KW-0560">Oxidoreductase</keyword>
<dbReference type="Proteomes" id="UP000048926">
    <property type="component" value="Unassembled WGS sequence"/>
</dbReference>
<keyword evidence="4" id="KW-1185">Reference proteome</keyword>
<sequence length="255" mass="26177">MYDPKAFKLEGQVALITGAGAGIGKGIAEMFAGAGASVVVSDLKQETADDVAKGIVEAGGKAVGLGCNVTKEADLAAAVQAAIDNFGSLTILVNNAGGGGPKPFDMPMEDFRWAYELNVFAPFRLTQLAAPHMEAAGGGSVLNISSMSAENKNIRMASYSSSKAAISHLTRNIAHDLGSRNIRVNGIAPGAIRTAALATVLTPEVEQTMLKHTPIKRLGEPEDIAAAALYLCSPAAAWVSGQILTVSGGGVQELD</sequence>
<dbReference type="RefSeq" id="WP_055660009.1">
    <property type="nucleotide sequence ID" value="NZ_CXST01000003.1"/>
</dbReference>
<dbReference type="GO" id="GO:0008709">
    <property type="term" value="F:cholate 7-alpha-dehydrogenase (NAD+) activity"/>
    <property type="evidence" value="ECO:0007669"/>
    <property type="project" value="UniProtKB-EC"/>
</dbReference>
<dbReference type="Pfam" id="PF13561">
    <property type="entry name" value="adh_short_C2"/>
    <property type="match status" value="1"/>
</dbReference>
<organism evidence="3 4">
    <name type="scientific">Roseibium aggregatum</name>
    <dbReference type="NCBI Taxonomy" id="187304"/>
    <lineage>
        <taxon>Bacteria</taxon>
        <taxon>Pseudomonadati</taxon>
        <taxon>Pseudomonadota</taxon>
        <taxon>Alphaproteobacteria</taxon>
        <taxon>Hyphomicrobiales</taxon>
        <taxon>Stappiaceae</taxon>
        <taxon>Roseibium</taxon>
    </lineage>
</organism>
<reference evidence="4" key="1">
    <citation type="submission" date="2015-07" db="EMBL/GenBank/DDBJ databases">
        <authorList>
            <person name="Rodrigo-Torres Lidia"/>
            <person name="Arahal R.David."/>
        </authorList>
    </citation>
    <scope>NUCLEOTIDE SEQUENCE [LARGE SCALE GENOMIC DNA]</scope>
    <source>
        <strain evidence="4">CECT 4801</strain>
    </source>
</reference>
<dbReference type="PRINTS" id="PR00081">
    <property type="entry name" value="GDHRDH"/>
</dbReference>
<dbReference type="FunFam" id="3.40.50.720:FF:000084">
    <property type="entry name" value="Short-chain dehydrogenase reductase"/>
    <property type="match status" value="1"/>
</dbReference>
<dbReference type="NCBIfam" id="NF005559">
    <property type="entry name" value="PRK07231.1"/>
    <property type="match status" value="1"/>
</dbReference>
<dbReference type="EC" id="1.1.1.159" evidence="3"/>
<evidence type="ECO:0000313" key="3">
    <source>
        <dbReference type="EMBL" id="CTQ46247.1"/>
    </source>
</evidence>
<dbReference type="PANTHER" id="PTHR43639">
    <property type="entry name" value="OXIDOREDUCTASE, SHORT-CHAIN DEHYDROGENASE/REDUCTASE FAMILY (AFU_ORTHOLOGUE AFUA_5G02870)"/>
    <property type="match status" value="1"/>
</dbReference>
<dbReference type="InterPro" id="IPR036291">
    <property type="entry name" value="NAD(P)-bd_dom_sf"/>
</dbReference>
<evidence type="ECO:0000256" key="2">
    <source>
        <dbReference type="ARBA" id="ARBA00023002"/>
    </source>
</evidence>
<dbReference type="PRINTS" id="PR00080">
    <property type="entry name" value="SDRFAMILY"/>
</dbReference>
<dbReference type="NCBIfam" id="NF004773">
    <property type="entry name" value="PRK06113.1"/>
    <property type="match status" value="1"/>
</dbReference>
<dbReference type="OrthoDB" id="9774430at2"/>
<dbReference type="AlphaFoldDB" id="A0A0M6YAF9"/>
<gene>
    <name evidence="3" type="primary">hdhA_1</name>
    <name evidence="3" type="ORF">LAL4801_04705</name>
</gene>
<dbReference type="Gene3D" id="3.40.50.720">
    <property type="entry name" value="NAD(P)-binding Rossmann-like Domain"/>
    <property type="match status" value="1"/>
</dbReference>
<dbReference type="PANTHER" id="PTHR43639:SF1">
    <property type="entry name" value="SHORT-CHAIN DEHYDROGENASE_REDUCTASE FAMILY PROTEIN"/>
    <property type="match status" value="1"/>
</dbReference>
<proteinExistence type="inferred from homology"/>
<evidence type="ECO:0000313" key="4">
    <source>
        <dbReference type="Proteomes" id="UP000048926"/>
    </source>
</evidence>
<dbReference type="SUPFAM" id="SSF51735">
    <property type="entry name" value="NAD(P)-binding Rossmann-fold domains"/>
    <property type="match status" value="1"/>
</dbReference>
<accession>A0A0M6YAF9</accession>
<name>A0A0M6YAF9_9HYPH</name>